<evidence type="ECO:0000313" key="2">
    <source>
        <dbReference type="Proteomes" id="UP000017127"/>
    </source>
</evidence>
<reference evidence="1 2" key="1">
    <citation type="journal article" date="2013" name="Front. Microbiol.">
        <title>Comparative genomic analyses of the cyanobacterium, Lyngbya aestuarii BL J, a powerful hydrogen producer.</title>
        <authorList>
            <person name="Kothari A."/>
            <person name="Vaughn M."/>
            <person name="Garcia-Pichel F."/>
        </authorList>
    </citation>
    <scope>NUCLEOTIDE SEQUENCE [LARGE SCALE GENOMIC DNA]</scope>
    <source>
        <strain evidence="1 2">BL J</strain>
    </source>
</reference>
<dbReference type="EMBL" id="AUZM01000056">
    <property type="protein sequence ID" value="ERT05471.1"/>
    <property type="molecule type" value="Genomic_DNA"/>
</dbReference>
<accession>U7QGC2</accession>
<evidence type="ECO:0000313" key="1">
    <source>
        <dbReference type="EMBL" id="ERT05471.1"/>
    </source>
</evidence>
<protein>
    <submittedName>
        <fullName evidence="1">Uncharacterized protein</fullName>
    </submittedName>
</protein>
<keyword evidence="2" id="KW-1185">Reference proteome</keyword>
<dbReference type="Proteomes" id="UP000017127">
    <property type="component" value="Unassembled WGS sequence"/>
</dbReference>
<sequence>MKITPSTTLENHAKQLLSPFILFCLILQAATAVRLLCLGSIFSFLPAAVNVGCDPALYPFISYAMYSRAKYEGQTARKRSFMAKLTDGTEVSVDHKSLGMTDYNFKKYTAKLGKDEQTLSELLQLYEALNGNKIQELFIHVETYKITKDGIVKTNFESVEIISSNKK</sequence>
<proteinExistence type="predicted"/>
<gene>
    <name evidence="1" type="ORF">M595_4559</name>
</gene>
<organism evidence="1 2">
    <name type="scientific">Lyngbya aestuarii BL J</name>
    <dbReference type="NCBI Taxonomy" id="1348334"/>
    <lineage>
        <taxon>Bacteria</taxon>
        <taxon>Bacillati</taxon>
        <taxon>Cyanobacteriota</taxon>
        <taxon>Cyanophyceae</taxon>
        <taxon>Oscillatoriophycideae</taxon>
        <taxon>Oscillatoriales</taxon>
        <taxon>Microcoleaceae</taxon>
        <taxon>Lyngbya</taxon>
    </lineage>
</organism>
<dbReference type="AlphaFoldDB" id="U7QGC2"/>
<comment type="caution">
    <text evidence="1">The sequence shown here is derived from an EMBL/GenBank/DDBJ whole genome shotgun (WGS) entry which is preliminary data.</text>
</comment>
<dbReference type="PATRIC" id="fig|1348334.3.peg.4408"/>
<dbReference type="RefSeq" id="WP_023068293.1">
    <property type="nucleotide sequence ID" value="NZ_AUZM01000056.1"/>
</dbReference>
<dbReference type="OrthoDB" id="457159at2"/>
<name>U7QGC2_9CYAN</name>